<organism evidence="1 2">
    <name type="scientific">Bauhinia variegata</name>
    <name type="common">Purple orchid tree</name>
    <name type="synonym">Phanera variegata</name>
    <dbReference type="NCBI Taxonomy" id="167791"/>
    <lineage>
        <taxon>Eukaryota</taxon>
        <taxon>Viridiplantae</taxon>
        <taxon>Streptophyta</taxon>
        <taxon>Embryophyta</taxon>
        <taxon>Tracheophyta</taxon>
        <taxon>Spermatophyta</taxon>
        <taxon>Magnoliopsida</taxon>
        <taxon>eudicotyledons</taxon>
        <taxon>Gunneridae</taxon>
        <taxon>Pentapetalae</taxon>
        <taxon>rosids</taxon>
        <taxon>fabids</taxon>
        <taxon>Fabales</taxon>
        <taxon>Fabaceae</taxon>
        <taxon>Cercidoideae</taxon>
        <taxon>Cercideae</taxon>
        <taxon>Bauhiniinae</taxon>
        <taxon>Bauhinia</taxon>
    </lineage>
</organism>
<sequence length="668" mass="74508">MALLLKTLPLLSLRPKPSFILLCSISTSVPRALNKARTVFSVSASLSPSIQPPPSSVSETLASSTRPPLPFEDSLEWVTRTAFCGELSSNDVGKRVRLCGWVALHRVHGGLTFLNLRDHTGIVQVTTLPDEFPDAHSTVNNLRLEYVVAVEGIVRSRPNESVNKKMKTGFIEVAAESVQILNSVKSKLPFLVTTADDAKDSLKEEIRLRYRFLDLRRQQMNLNILLRHNVVKLIRRYLEDRHGFVEIETPILSRSTPEGARDYLVPSRIQPGTFYALPQSPQLFKQMLMVAGFDKYYQIARCFRDEDLRADRQPEFTQLDMEMAFTPLEDMLRLNEDLIRKVFLEIKGFELPNPFPRLTYAEAMNRYGSDRPDTRFDLELKDVSGIFSGSSFRLFSDTLESGGIIKVLCVPSGAKHYSNSALKKGDIYSEAVKSGGKGLPFLKVLDNGEIEGITALVSSVDSTSKDKFLRQCSAGPGDLILFAVGNHASVNKTLDRLRGYVAHDLGLIDHCRHSILWITDFPMFEWNDSENRLEALHHPFTAPNPEDMNDLASARALAYDMVYNGVEIGGGSLRIYKRDIQQKVLEIVGISMEQAEAKFGYLLEALDMGAPPHGGIAYGLDRLTMLLAGANSIRDVIAFPKTTTAQCALTRAPSEVDPQQLKDLSLTQ</sequence>
<dbReference type="EMBL" id="CM039438">
    <property type="protein sequence ID" value="KAI4298605.1"/>
    <property type="molecule type" value="Genomic_DNA"/>
</dbReference>
<name>A0ACB9KN85_BAUVA</name>
<protein>
    <submittedName>
        <fullName evidence="1">Uncharacterized protein</fullName>
    </submittedName>
</protein>
<dbReference type="Proteomes" id="UP000828941">
    <property type="component" value="Chromosome 13"/>
</dbReference>
<reference evidence="1 2" key="1">
    <citation type="journal article" date="2022" name="DNA Res.">
        <title>Chromosomal-level genome assembly of the orchid tree Bauhinia variegata (Leguminosae; Cercidoideae) supports the allotetraploid origin hypothesis of Bauhinia.</title>
        <authorList>
            <person name="Zhong Y."/>
            <person name="Chen Y."/>
            <person name="Zheng D."/>
            <person name="Pang J."/>
            <person name="Liu Y."/>
            <person name="Luo S."/>
            <person name="Meng S."/>
            <person name="Qian L."/>
            <person name="Wei D."/>
            <person name="Dai S."/>
            <person name="Zhou R."/>
        </authorList>
    </citation>
    <scope>NUCLEOTIDE SEQUENCE [LARGE SCALE GENOMIC DNA]</scope>
    <source>
        <strain evidence="1">BV-YZ2020</strain>
    </source>
</reference>
<keyword evidence="2" id="KW-1185">Reference proteome</keyword>
<comment type="caution">
    <text evidence="1">The sequence shown here is derived from an EMBL/GenBank/DDBJ whole genome shotgun (WGS) entry which is preliminary data.</text>
</comment>
<evidence type="ECO:0000313" key="2">
    <source>
        <dbReference type="Proteomes" id="UP000828941"/>
    </source>
</evidence>
<evidence type="ECO:0000313" key="1">
    <source>
        <dbReference type="EMBL" id="KAI4298605.1"/>
    </source>
</evidence>
<accession>A0ACB9KN85</accession>
<gene>
    <name evidence="1" type="ORF">L6164_032142</name>
</gene>
<proteinExistence type="predicted"/>